<keyword evidence="1" id="KW-0812">Transmembrane</keyword>
<organism evidence="2 3">
    <name type="scientific">Kribbella karoonensis</name>
    <dbReference type="NCBI Taxonomy" id="324851"/>
    <lineage>
        <taxon>Bacteria</taxon>
        <taxon>Bacillati</taxon>
        <taxon>Actinomycetota</taxon>
        <taxon>Actinomycetes</taxon>
        <taxon>Propionibacteriales</taxon>
        <taxon>Kribbellaceae</taxon>
        <taxon>Kribbella</taxon>
    </lineage>
</organism>
<evidence type="ECO:0000256" key="1">
    <source>
        <dbReference type="SAM" id="Phobius"/>
    </source>
</evidence>
<keyword evidence="1" id="KW-1133">Transmembrane helix</keyword>
<feature type="transmembrane region" description="Helical" evidence="1">
    <location>
        <begin position="77"/>
        <end position="96"/>
    </location>
</feature>
<feature type="transmembrane region" description="Helical" evidence="1">
    <location>
        <begin position="15"/>
        <end position="34"/>
    </location>
</feature>
<sequence>MGQITKYVEGYQPPLVNRIFGVVVSVTFIVRAAVVHTFENSLWAILLAVTMLPYAIAPEATKNRGVRWERDHPIQVVAFMTLTAVCGFFLILRWFLDRPHSLLIAVPLALAYATVLTYAMVHRRQR</sequence>
<feature type="transmembrane region" description="Helical" evidence="1">
    <location>
        <begin position="40"/>
        <end position="57"/>
    </location>
</feature>
<dbReference type="EMBL" id="BAAAND010000003">
    <property type="protein sequence ID" value="GAA1576098.1"/>
    <property type="molecule type" value="Genomic_DNA"/>
</dbReference>
<dbReference type="RefSeq" id="WP_344189257.1">
    <property type="nucleotide sequence ID" value="NZ_BAAAND010000003.1"/>
</dbReference>
<evidence type="ECO:0000313" key="2">
    <source>
        <dbReference type="EMBL" id="GAA1576098.1"/>
    </source>
</evidence>
<keyword evidence="3" id="KW-1185">Reference proteome</keyword>
<evidence type="ECO:0000313" key="3">
    <source>
        <dbReference type="Proteomes" id="UP001500190"/>
    </source>
</evidence>
<protein>
    <recommendedName>
        <fullName evidence="4">DUF3147 family protein</fullName>
    </recommendedName>
</protein>
<keyword evidence="1" id="KW-0472">Membrane</keyword>
<feature type="transmembrane region" description="Helical" evidence="1">
    <location>
        <begin position="102"/>
        <end position="121"/>
    </location>
</feature>
<proteinExistence type="predicted"/>
<accession>A0ABN2DET3</accession>
<reference evidence="2 3" key="1">
    <citation type="journal article" date="2019" name="Int. J. Syst. Evol. Microbiol.">
        <title>The Global Catalogue of Microorganisms (GCM) 10K type strain sequencing project: providing services to taxonomists for standard genome sequencing and annotation.</title>
        <authorList>
            <consortium name="The Broad Institute Genomics Platform"/>
            <consortium name="The Broad Institute Genome Sequencing Center for Infectious Disease"/>
            <person name="Wu L."/>
            <person name="Ma J."/>
        </authorList>
    </citation>
    <scope>NUCLEOTIDE SEQUENCE [LARGE SCALE GENOMIC DNA]</scope>
    <source>
        <strain evidence="2 3">JCM 14304</strain>
    </source>
</reference>
<evidence type="ECO:0008006" key="4">
    <source>
        <dbReference type="Google" id="ProtNLM"/>
    </source>
</evidence>
<comment type="caution">
    <text evidence="2">The sequence shown here is derived from an EMBL/GenBank/DDBJ whole genome shotgun (WGS) entry which is preliminary data.</text>
</comment>
<gene>
    <name evidence="2" type="ORF">GCM10009742_19460</name>
</gene>
<name>A0ABN2DET3_9ACTN</name>
<dbReference type="Proteomes" id="UP001500190">
    <property type="component" value="Unassembled WGS sequence"/>
</dbReference>